<keyword evidence="2" id="KW-0472">Membrane</keyword>
<sequence>MRSADLLGRLALLLAAVVAVLLSAPLAVTVVLAAAAVAVTAHGLVRRRARGGLDAVLVAVAGTVGAVAVAATVAAAAGVPTRGWVTALGLLGGLALVLERRRAAPAPAANALGRVGRAPLACVAVTVALVALALTTGGGAPSPVAAEPPPAPSTQPAPSAQPSPSSPSSSSSPSTSSTGQAAAPARARRPATALAISLDRVGAAEADVVLRTDRTTGPLEVRTETDGGSLSLPARHPTTRPTGHGHRPGSPGEVAP</sequence>
<feature type="compositionally biased region" description="Low complexity" evidence="1">
    <location>
        <begin position="166"/>
        <end position="188"/>
    </location>
</feature>
<dbReference type="Proteomes" id="UP001157017">
    <property type="component" value="Unassembled WGS sequence"/>
</dbReference>
<dbReference type="EMBL" id="BSUZ01000001">
    <property type="protein sequence ID" value="GMA85720.1"/>
    <property type="molecule type" value="Genomic_DNA"/>
</dbReference>
<feature type="transmembrane region" description="Helical" evidence="2">
    <location>
        <begin position="12"/>
        <end position="41"/>
    </location>
</feature>
<gene>
    <name evidence="3" type="ORF">GCM10025868_09700</name>
</gene>
<feature type="region of interest" description="Disordered" evidence="1">
    <location>
        <begin position="202"/>
        <end position="256"/>
    </location>
</feature>
<feature type="region of interest" description="Disordered" evidence="1">
    <location>
        <begin position="139"/>
        <end position="188"/>
    </location>
</feature>
<feature type="transmembrane region" description="Helical" evidence="2">
    <location>
        <begin position="120"/>
        <end position="140"/>
    </location>
</feature>
<comment type="caution">
    <text evidence="3">The sequence shown here is derived from an EMBL/GenBank/DDBJ whole genome shotgun (WGS) entry which is preliminary data.</text>
</comment>
<protein>
    <submittedName>
        <fullName evidence="3">Uncharacterized protein</fullName>
    </submittedName>
</protein>
<reference evidence="4" key="1">
    <citation type="journal article" date="2019" name="Int. J. Syst. Evol. Microbiol.">
        <title>The Global Catalogue of Microorganisms (GCM) 10K type strain sequencing project: providing services to taxonomists for standard genome sequencing and annotation.</title>
        <authorList>
            <consortium name="The Broad Institute Genomics Platform"/>
            <consortium name="The Broad Institute Genome Sequencing Center for Infectious Disease"/>
            <person name="Wu L."/>
            <person name="Ma J."/>
        </authorList>
    </citation>
    <scope>NUCLEOTIDE SEQUENCE [LARGE SCALE GENOMIC DNA]</scope>
    <source>
        <strain evidence="4">NBRC 108730</strain>
    </source>
</reference>
<feature type="compositionally biased region" description="Pro residues" evidence="1">
    <location>
        <begin position="146"/>
        <end position="165"/>
    </location>
</feature>
<accession>A0ABQ6JFW7</accession>
<organism evidence="3 4">
    <name type="scientific">Angustibacter aerolatus</name>
    <dbReference type="NCBI Taxonomy" id="1162965"/>
    <lineage>
        <taxon>Bacteria</taxon>
        <taxon>Bacillati</taxon>
        <taxon>Actinomycetota</taxon>
        <taxon>Actinomycetes</taxon>
        <taxon>Kineosporiales</taxon>
        <taxon>Kineosporiaceae</taxon>
    </lineage>
</organism>
<evidence type="ECO:0000313" key="4">
    <source>
        <dbReference type="Proteomes" id="UP001157017"/>
    </source>
</evidence>
<keyword evidence="2" id="KW-1133">Transmembrane helix</keyword>
<name>A0ABQ6JFW7_9ACTN</name>
<keyword evidence="4" id="KW-1185">Reference proteome</keyword>
<feature type="transmembrane region" description="Helical" evidence="2">
    <location>
        <begin position="83"/>
        <end position="99"/>
    </location>
</feature>
<evidence type="ECO:0000256" key="1">
    <source>
        <dbReference type="SAM" id="MobiDB-lite"/>
    </source>
</evidence>
<keyword evidence="2" id="KW-0812">Transmembrane</keyword>
<proteinExistence type="predicted"/>
<evidence type="ECO:0000256" key="2">
    <source>
        <dbReference type="SAM" id="Phobius"/>
    </source>
</evidence>
<feature type="transmembrane region" description="Helical" evidence="2">
    <location>
        <begin position="53"/>
        <end position="77"/>
    </location>
</feature>
<evidence type="ECO:0000313" key="3">
    <source>
        <dbReference type="EMBL" id="GMA85720.1"/>
    </source>
</evidence>